<sequence length="235" mass="27040">MRSVRALCRSFAMFAVLGGTLLIVCRRIGLAPHDVAIACAVGLYALLQRRWDRRRTQLLGESENPAPVRWADFMREHHQLTGCVVRGRRRRSERILALAVSTLALLYWKAIFRPPPVSMSSMQGLRSSLYTLFASKVVQQLMKQGIRIAAGRTVAWQANAGWLETLHLQWLVLQYWVVGFMLLCVGLFLRDGWRWWSLLSRWLVNMAFALVVMDLAFCYLRYTLYCAFKSRISGL</sequence>
<gene>
    <name evidence="2" type="ORF">CPEL01642_LOCUS12486</name>
</gene>
<evidence type="ECO:0000313" key="2">
    <source>
        <dbReference type="EMBL" id="CAD8609108.1"/>
    </source>
</evidence>
<proteinExistence type="predicted"/>
<feature type="transmembrane region" description="Helical" evidence="1">
    <location>
        <begin position="95"/>
        <end position="112"/>
    </location>
</feature>
<dbReference type="EMBL" id="HBEY01026413">
    <property type="protein sequence ID" value="CAD8609108.1"/>
    <property type="molecule type" value="Transcribed_RNA"/>
</dbReference>
<keyword evidence="1" id="KW-1133">Transmembrane helix</keyword>
<keyword evidence="1" id="KW-0812">Transmembrane</keyword>
<feature type="transmembrane region" description="Helical" evidence="1">
    <location>
        <begin position="202"/>
        <end position="222"/>
    </location>
</feature>
<name>A0A7S0LFV4_9EUKA</name>
<reference evidence="2" key="1">
    <citation type="submission" date="2021-01" db="EMBL/GenBank/DDBJ databases">
        <authorList>
            <person name="Corre E."/>
            <person name="Pelletier E."/>
            <person name="Niang G."/>
            <person name="Scheremetjew M."/>
            <person name="Finn R."/>
            <person name="Kale V."/>
            <person name="Holt S."/>
            <person name="Cochrane G."/>
            <person name="Meng A."/>
            <person name="Brown T."/>
            <person name="Cohen L."/>
        </authorList>
    </citation>
    <scope>NUCLEOTIDE SEQUENCE</scope>
    <source>
        <strain evidence="2">PLY182g</strain>
    </source>
</reference>
<feature type="transmembrane region" description="Helical" evidence="1">
    <location>
        <begin position="30"/>
        <end position="47"/>
    </location>
</feature>
<feature type="transmembrane region" description="Helical" evidence="1">
    <location>
        <begin position="7"/>
        <end position="24"/>
    </location>
</feature>
<keyword evidence="1" id="KW-0472">Membrane</keyword>
<feature type="transmembrane region" description="Helical" evidence="1">
    <location>
        <begin position="172"/>
        <end position="190"/>
    </location>
</feature>
<protein>
    <submittedName>
        <fullName evidence="2">Uncharacterized protein</fullName>
    </submittedName>
</protein>
<accession>A0A7S0LFV4</accession>
<dbReference type="AlphaFoldDB" id="A0A7S0LFV4"/>
<organism evidence="2">
    <name type="scientific">Coccolithus braarudii</name>
    <dbReference type="NCBI Taxonomy" id="221442"/>
    <lineage>
        <taxon>Eukaryota</taxon>
        <taxon>Haptista</taxon>
        <taxon>Haptophyta</taxon>
        <taxon>Prymnesiophyceae</taxon>
        <taxon>Coccolithales</taxon>
        <taxon>Coccolithaceae</taxon>
        <taxon>Coccolithus</taxon>
    </lineage>
</organism>
<evidence type="ECO:0000256" key="1">
    <source>
        <dbReference type="SAM" id="Phobius"/>
    </source>
</evidence>